<feature type="domain" description="Beta-lactamase hydrolase-like protein phosphatase-like" evidence="2">
    <location>
        <begin position="7"/>
        <end position="55"/>
    </location>
</feature>
<dbReference type="InterPro" id="IPR005939">
    <property type="entry name" value="BLH_phosphatase-like"/>
</dbReference>
<dbReference type="GO" id="GO:0016787">
    <property type="term" value="F:hydrolase activity"/>
    <property type="evidence" value="ECO:0007669"/>
    <property type="project" value="InterPro"/>
</dbReference>
<dbReference type="InterPro" id="IPR029021">
    <property type="entry name" value="Prot-tyrosine_phosphatase-like"/>
</dbReference>
<accession>A0A952FJ45</accession>
<dbReference type="Pfam" id="PF04273">
    <property type="entry name" value="BLH_phosphatase"/>
    <property type="match status" value="1"/>
</dbReference>
<organism evidence="3 4">
    <name type="scientific">Inquilinus limosus</name>
    <dbReference type="NCBI Taxonomy" id="171674"/>
    <lineage>
        <taxon>Bacteria</taxon>
        <taxon>Pseudomonadati</taxon>
        <taxon>Pseudomonadota</taxon>
        <taxon>Alphaproteobacteria</taxon>
        <taxon>Rhodospirillales</taxon>
        <taxon>Rhodospirillaceae</taxon>
        <taxon>Inquilinus</taxon>
    </lineage>
</organism>
<feature type="compositionally biased region" description="Basic and acidic residues" evidence="1">
    <location>
        <begin position="51"/>
        <end position="61"/>
    </location>
</feature>
<evidence type="ECO:0000256" key="1">
    <source>
        <dbReference type="SAM" id="MobiDB-lite"/>
    </source>
</evidence>
<proteinExistence type="predicted"/>
<protein>
    <recommendedName>
        <fullName evidence="2">Beta-lactamase hydrolase-like protein phosphatase-like domain-containing protein</fullName>
    </recommendedName>
</protein>
<sequence>MAKLTEIAPGLFAAAQVDRAAIAEIAASGAKTLINNRPDGEEPSQLPAEQARAEAERGRGDAGELVAEAAEKGFQIASLPDLVARLRQG</sequence>
<dbReference type="AlphaFoldDB" id="A0A952FJ45"/>
<evidence type="ECO:0000313" key="3">
    <source>
        <dbReference type="EMBL" id="MBW8725321.1"/>
    </source>
</evidence>
<reference evidence="3" key="1">
    <citation type="submission" date="2020-06" db="EMBL/GenBank/DDBJ databases">
        <title>Stable isotope informed genome-resolved metagenomics uncovers potential trophic interactions in rhizosphere soil.</title>
        <authorList>
            <person name="Starr E.P."/>
            <person name="Shi S."/>
            <person name="Blazewicz S.J."/>
            <person name="Koch B.J."/>
            <person name="Probst A.J."/>
            <person name="Hungate B.A."/>
            <person name="Pett-Ridge J."/>
            <person name="Firestone M.K."/>
            <person name="Banfield J.F."/>
        </authorList>
    </citation>
    <scope>NUCLEOTIDE SEQUENCE</scope>
    <source>
        <strain evidence="3">YM_69_17</strain>
    </source>
</reference>
<dbReference type="Proteomes" id="UP000700706">
    <property type="component" value="Unassembled WGS sequence"/>
</dbReference>
<comment type="caution">
    <text evidence="3">The sequence shown here is derived from an EMBL/GenBank/DDBJ whole genome shotgun (WGS) entry which is preliminary data.</text>
</comment>
<gene>
    <name evidence="3" type="ORF">JF625_09235</name>
</gene>
<evidence type="ECO:0000313" key="4">
    <source>
        <dbReference type="Proteomes" id="UP000700706"/>
    </source>
</evidence>
<dbReference type="Gene3D" id="3.90.190.10">
    <property type="entry name" value="Protein tyrosine phosphatase superfamily"/>
    <property type="match status" value="1"/>
</dbReference>
<evidence type="ECO:0000259" key="2">
    <source>
        <dbReference type="Pfam" id="PF04273"/>
    </source>
</evidence>
<feature type="region of interest" description="Disordered" evidence="1">
    <location>
        <begin position="33"/>
        <end position="61"/>
    </location>
</feature>
<name>A0A952FJ45_9PROT</name>
<dbReference type="EMBL" id="JAEKLZ010000167">
    <property type="protein sequence ID" value="MBW8725321.1"/>
    <property type="molecule type" value="Genomic_DNA"/>
</dbReference>